<dbReference type="InterPro" id="IPR001251">
    <property type="entry name" value="CRAL-TRIO_dom"/>
</dbReference>
<protein>
    <recommendedName>
        <fullName evidence="2">CRAL-TRIO domain-containing protein</fullName>
    </recommendedName>
</protein>
<dbReference type="KEGG" id="ehx:EMIHUDRAFT_459535"/>
<dbReference type="PROSITE" id="PS50191">
    <property type="entry name" value="CRAL_TRIO"/>
    <property type="match status" value="1"/>
</dbReference>
<name>A0A0D3IQ98_EMIH1</name>
<dbReference type="Pfam" id="PF00650">
    <property type="entry name" value="CRAL_TRIO"/>
    <property type="match status" value="1"/>
</dbReference>
<evidence type="ECO:0000256" key="1">
    <source>
        <dbReference type="SAM" id="Phobius"/>
    </source>
</evidence>
<proteinExistence type="predicted"/>
<keyword evidence="1" id="KW-0812">Transmembrane</keyword>
<accession>A0A0D3IQ98</accession>
<dbReference type="Proteomes" id="UP000013827">
    <property type="component" value="Unassembled WGS sequence"/>
</dbReference>
<dbReference type="Gene3D" id="3.40.525.10">
    <property type="entry name" value="CRAL-TRIO lipid binding domain"/>
    <property type="match status" value="1"/>
</dbReference>
<dbReference type="HOGENOM" id="CLU_793287_0_0_1"/>
<evidence type="ECO:0000313" key="3">
    <source>
        <dbReference type="EnsemblProtists" id="EOD13433"/>
    </source>
</evidence>
<reference evidence="3" key="2">
    <citation type="submission" date="2024-10" db="UniProtKB">
        <authorList>
            <consortium name="EnsemblProtists"/>
        </authorList>
    </citation>
    <scope>IDENTIFICATION</scope>
</reference>
<dbReference type="RefSeq" id="XP_005765862.1">
    <property type="nucleotide sequence ID" value="XM_005765805.1"/>
</dbReference>
<feature type="transmembrane region" description="Helical" evidence="1">
    <location>
        <begin position="73"/>
        <end position="90"/>
    </location>
</feature>
<feature type="transmembrane region" description="Helical" evidence="1">
    <location>
        <begin position="102"/>
        <end position="126"/>
    </location>
</feature>
<dbReference type="PANTHER" id="PTHR46277:SF3">
    <property type="entry name" value="BINDING PROTEIN, PUTATIVE-RELATED"/>
    <property type="match status" value="1"/>
</dbReference>
<keyword evidence="4" id="KW-1185">Reference proteome</keyword>
<evidence type="ECO:0000313" key="4">
    <source>
        <dbReference type="Proteomes" id="UP000013827"/>
    </source>
</evidence>
<reference evidence="4" key="1">
    <citation type="journal article" date="2013" name="Nature">
        <title>Pan genome of the phytoplankton Emiliania underpins its global distribution.</title>
        <authorList>
            <person name="Read B.A."/>
            <person name="Kegel J."/>
            <person name="Klute M.J."/>
            <person name="Kuo A."/>
            <person name="Lefebvre S.C."/>
            <person name="Maumus F."/>
            <person name="Mayer C."/>
            <person name="Miller J."/>
            <person name="Monier A."/>
            <person name="Salamov A."/>
            <person name="Young J."/>
            <person name="Aguilar M."/>
            <person name="Claverie J.M."/>
            <person name="Frickenhaus S."/>
            <person name="Gonzalez K."/>
            <person name="Herman E.K."/>
            <person name="Lin Y.C."/>
            <person name="Napier J."/>
            <person name="Ogata H."/>
            <person name="Sarno A.F."/>
            <person name="Shmutz J."/>
            <person name="Schroeder D."/>
            <person name="de Vargas C."/>
            <person name="Verret F."/>
            <person name="von Dassow P."/>
            <person name="Valentin K."/>
            <person name="Van de Peer Y."/>
            <person name="Wheeler G."/>
            <person name="Dacks J.B."/>
            <person name="Delwiche C.F."/>
            <person name="Dyhrman S.T."/>
            <person name="Glockner G."/>
            <person name="John U."/>
            <person name="Richards T."/>
            <person name="Worden A.Z."/>
            <person name="Zhang X."/>
            <person name="Grigoriev I.V."/>
            <person name="Allen A.E."/>
            <person name="Bidle K."/>
            <person name="Borodovsky M."/>
            <person name="Bowler C."/>
            <person name="Brownlee C."/>
            <person name="Cock J.M."/>
            <person name="Elias M."/>
            <person name="Gladyshev V.N."/>
            <person name="Groth M."/>
            <person name="Guda C."/>
            <person name="Hadaegh A."/>
            <person name="Iglesias-Rodriguez M.D."/>
            <person name="Jenkins J."/>
            <person name="Jones B.M."/>
            <person name="Lawson T."/>
            <person name="Leese F."/>
            <person name="Lindquist E."/>
            <person name="Lobanov A."/>
            <person name="Lomsadze A."/>
            <person name="Malik S.B."/>
            <person name="Marsh M.E."/>
            <person name="Mackinder L."/>
            <person name="Mock T."/>
            <person name="Mueller-Roeber B."/>
            <person name="Pagarete A."/>
            <person name="Parker M."/>
            <person name="Probert I."/>
            <person name="Quesneville H."/>
            <person name="Raines C."/>
            <person name="Rensing S.A."/>
            <person name="Riano-Pachon D.M."/>
            <person name="Richier S."/>
            <person name="Rokitta S."/>
            <person name="Shiraiwa Y."/>
            <person name="Soanes D.M."/>
            <person name="van der Giezen M."/>
            <person name="Wahlund T.M."/>
            <person name="Williams B."/>
            <person name="Wilson W."/>
            <person name="Wolfe G."/>
            <person name="Wurch L.L."/>
        </authorList>
    </citation>
    <scope>NUCLEOTIDE SEQUENCE</scope>
</reference>
<organism evidence="3 4">
    <name type="scientific">Emiliania huxleyi (strain CCMP1516)</name>
    <dbReference type="NCBI Taxonomy" id="280463"/>
    <lineage>
        <taxon>Eukaryota</taxon>
        <taxon>Haptista</taxon>
        <taxon>Haptophyta</taxon>
        <taxon>Prymnesiophyceae</taxon>
        <taxon>Isochrysidales</taxon>
        <taxon>Noelaerhabdaceae</taxon>
        <taxon>Emiliania</taxon>
    </lineage>
</organism>
<dbReference type="PANTHER" id="PTHR46277">
    <property type="entry name" value="OS03G0850700 PROTEIN"/>
    <property type="match status" value="1"/>
</dbReference>
<dbReference type="GeneID" id="17259580"/>
<keyword evidence="1" id="KW-1133">Transmembrane helix</keyword>
<dbReference type="eggNOG" id="ENOG502T1SH">
    <property type="taxonomic scope" value="Eukaryota"/>
</dbReference>
<dbReference type="AlphaFoldDB" id="A0A0D3IQ98"/>
<dbReference type="EnsemblProtists" id="EOD13433">
    <property type="protein sequence ID" value="EOD13433"/>
    <property type="gene ID" value="EMIHUDRAFT_459535"/>
</dbReference>
<dbReference type="CDD" id="cd00170">
    <property type="entry name" value="SEC14"/>
    <property type="match status" value="1"/>
</dbReference>
<keyword evidence="1" id="KW-0472">Membrane</keyword>
<feature type="domain" description="CRAL-TRIO" evidence="2">
    <location>
        <begin position="176"/>
        <end position="341"/>
    </location>
</feature>
<evidence type="ECO:0000259" key="2">
    <source>
        <dbReference type="PROSITE" id="PS50191"/>
    </source>
</evidence>
<sequence length="350" mass="36164">MRTFTAIDDSEQAGIAAHGVAGAVAYTCVSTAWYSAGVALALRGLPPPAARPELASKPPAYALAFAASQLSTPWRAAAAVALVPFVSLFLSRTRRLLGASSLLPAALLALAAAVGLFTAAMAALIAREVALLRCAASPAEGAAPAVEAGAADGDEGQPPPLSFGWRAASAREARLVDAALACLSEAGEGGGEGGAGGEAWLRRLSRTDVLRFVRARGGQAAEIPTETWRRFVVYNAEAAIRDLGVADGPGGQFSLVVDRSSSGVRNQDPALAIAVLPALVQHYPGLLGEVIVAPVNGVFWAVWRVVSLFLGAETRRFTFIRGARWREALLEAVGGDVELPEHMRPAGDGV</sequence>
<dbReference type="SUPFAM" id="SSF52087">
    <property type="entry name" value="CRAL/TRIO domain"/>
    <property type="match status" value="1"/>
</dbReference>
<dbReference type="InterPro" id="IPR036865">
    <property type="entry name" value="CRAL-TRIO_dom_sf"/>
</dbReference>
<dbReference type="PaxDb" id="2903-EOD13433"/>